<dbReference type="Proteomes" id="UP000887579">
    <property type="component" value="Unplaced"/>
</dbReference>
<dbReference type="WBParaSite" id="ES5_v2.g28375.t1">
    <property type="protein sequence ID" value="ES5_v2.g28375.t1"/>
    <property type="gene ID" value="ES5_v2.g28375"/>
</dbReference>
<reference evidence="2" key="1">
    <citation type="submission" date="2022-11" db="UniProtKB">
        <authorList>
            <consortium name="WormBaseParasite"/>
        </authorList>
    </citation>
    <scope>IDENTIFICATION</scope>
</reference>
<accession>A0AC34GFZ5</accession>
<name>A0AC34GFZ5_9BILA</name>
<evidence type="ECO:0000313" key="2">
    <source>
        <dbReference type="WBParaSite" id="ES5_v2.g28375.t1"/>
    </source>
</evidence>
<protein>
    <submittedName>
        <fullName evidence="2">Uncharacterized protein</fullName>
    </submittedName>
</protein>
<proteinExistence type="predicted"/>
<organism evidence="1 2">
    <name type="scientific">Panagrolaimus sp. ES5</name>
    <dbReference type="NCBI Taxonomy" id="591445"/>
    <lineage>
        <taxon>Eukaryota</taxon>
        <taxon>Metazoa</taxon>
        <taxon>Ecdysozoa</taxon>
        <taxon>Nematoda</taxon>
        <taxon>Chromadorea</taxon>
        <taxon>Rhabditida</taxon>
        <taxon>Tylenchina</taxon>
        <taxon>Panagrolaimomorpha</taxon>
        <taxon>Panagrolaimoidea</taxon>
        <taxon>Panagrolaimidae</taxon>
        <taxon>Panagrolaimus</taxon>
    </lineage>
</organism>
<sequence length="305" mass="33731">MDGAKRYKEEYEKSQTVLLEVLNAYSSLKEKYNEAIKLASTFARERDEVKIQEYSFDSDHNDAVDSSSEFSDGDLQAQISAQLTKPAAKTTTSSTENGIKFQPQPEEPIISVPQPSTANVPSIHGRKTTTIRELQEKMQQKPPNDIIQNIPQPSKPIISEPKSPVTSAPDIDDTETITIPEQSKTVKQRIAHVMQPQTGKSSISVPQSSATSVPNIHESENITAQGQQENIQKRTSNAIKQLKVQHNDRLTAPKVLTKKPTVSRVKRGQKSAAEKSVAARVKRKETEVVEDVESETVKSPPAKIP</sequence>
<evidence type="ECO:0000313" key="1">
    <source>
        <dbReference type="Proteomes" id="UP000887579"/>
    </source>
</evidence>